<protein>
    <submittedName>
        <fullName evidence="2">Helix-turn-helix domain-containing protein</fullName>
    </submittedName>
</protein>
<dbReference type="InterPro" id="IPR001387">
    <property type="entry name" value="Cro/C1-type_HTH"/>
</dbReference>
<dbReference type="PROSITE" id="PS50943">
    <property type="entry name" value="HTH_CROC1"/>
    <property type="match status" value="1"/>
</dbReference>
<dbReference type="CDD" id="cd00093">
    <property type="entry name" value="HTH_XRE"/>
    <property type="match status" value="1"/>
</dbReference>
<dbReference type="PANTHER" id="PTHR34475:SF1">
    <property type="entry name" value="CYTOSKELETON PROTEIN RODZ"/>
    <property type="match status" value="1"/>
</dbReference>
<name>A0A1M5RKF2_9FIRM</name>
<accession>A0A1M5RKF2</accession>
<dbReference type="Gene3D" id="1.10.260.40">
    <property type="entry name" value="lambda repressor-like DNA-binding domains"/>
    <property type="match status" value="1"/>
</dbReference>
<dbReference type="RefSeq" id="WP_073027722.1">
    <property type="nucleotide sequence ID" value="NZ_FQXJ01000003.1"/>
</dbReference>
<dbReference type="AlphaFoldDB" id="A0A1M5RKF2"/>
<reference evidence="3" key="1">
    <citation type="submission" date="2016-11" db="EMBL/GenBank/DDBJ databases">
        <authorList>
            <person name="Varghese N."/>
            <person name="Submissions S."/>
        </authorList>
    </citation>
    <scope>NUCLEOTIDE SEQUENCE [LARGE SCALE GENOMIC DNA]</scope>
    <source>
        <strain evidence="3">DSM 15449</strain>
    </source>
</reference>
<dbReference type="GO" id="GO:0003677">
    <property type="term" value="F:DNA binding"/>
    <property type="evidence" value="ECO:0007669"/>
    <property type="project" value="InterPro"/>
</dbReference>
<dbReference type="SMART" id="SM00530">
    <property type="entry name" value="HTH_XRE"/>
    <property type="match status" value="1"/>
</dbReference>
<dbReference type="Pfam" id="PF13413">
    <property type="entry name" value="HTH_25"/>
    <property type="match status" value="1"/>
</dbReference>
<feature type="domain" description="HTH cro/C1-type" evidence="1">
    <location>
        <begin position="8"/>
        <end position="68"/>
    </location>
</feature>
<evidence type="ECO:0000259" key="1">
    <source>
        <dbReference type="PROSITE" id="PS50943"/>
    </source>
</evidence>
<evidence type="ECO:0000313" key="3">
    <source>
        <dbReference type="Proteomes" id="UP000183954"/>
    </source>
</evidence>
<dbReference type="STRING" id="1121420.SAMN02746098_00587"/>
<sequence>MNEVVHQLRTAREAKGLELKEVEEITKIRTKYLQALEDGDYSILPGGVYTVGFLRSYARFLDLDADNLVNAFRMEATAAKLETTFDNTLQETIRPYREQSLLIRISQFYREAGDIFRFLKTSRMEQSKR</sequence>
<dbReference type="Proteomes" id="UP000183954">
    <property type="component" value="Unassembled WGS sequence"/>
</dbReference>
<dbReference type="PANTHER" id="PTHR34475">
    <property type="match status" value="1"/>
</dbReference>
<dbReference type="InterPro" id="IPR050400">
    <property type="entry name" value="Bact_Cytoskel_RodZ"/>
</dbReference>
<evidence type="ECO:0000313" key="2">
    <source>
        <dbReference type="EMBL" id="SHH26670.1"/>
    </source>
</evidence>
<gene>
    <name evidence="2" type="ORF">SAMN02746098_00587</name>
</gene>
<organism evidence="2 3">
    <name type="scientific">Desulfosporosinus lacus DSM 15449</name>
    <dbReference type="NCBI Taxonomy" id="1121420"/>
    <lineage>
        <taxon>Bacteria</taxon>
        <taxon>Bacillati</taxon>
        <taxon>Bacillota</taxon>
        <taxon>Clostridia</taxon>
        <taxon>Eubacteriales</taxon>
        <taxon>Desulfitobacteriaceae</taxon>
        <taxon>Desulfosporosinus</taxon>
    </lineage>
</organism>
<dbReference type="InterPro" id="IPR010982">
    <property type="entry name" value="Lambda_DNA-bd_dom_sf"/>
</dbReference>
<dbReference type="SUPFAM" id="SSF47413">
    <property type="entry name" value="lambda repressor-like DNA-binding domains"/>
    <property type="match status" value="1"/>
</dbReference>
<proteinExistence type="predicted"/>
<dbReference type="EMBL" id="FQXJ01000003">
    <property type="protein sequence ID" value="SHH26670.1"/>
    <property type="molecule type" value="Genomic_DNA"/>
</dbReference>
<dbReference type="OrthoDB" id="9797543at2"/>
<keyword evidence="3" id="KW-1185">Reference proteome</keyword>